<organism evidence="3 4">
    <name type="scientific">Candidatus Entotheonella gemina</name>
    <dbReference type="NCBI Taxonomy" id="1429439"/>
    <lineage>
        <taxon>Bacteria</taxon>
        <taxon>Pseudomonadati</taxon>
        <taxon>Nitrospinota/Tectimicrobiota group</taxon>
        <taxon>Candidatus Tectimicrobiota</taxon>
        <taxon>Candidatus Entotheonellia</taxon>
        <taxon>Candidatus Entotheonellales</taxon>
        <taxon>Candidatus Entotheonellaceae</taxon>
        <taxon>Candidatus Entotheonella</taxon>
    </lineage>
</organism>
<feature type="domain" description="Integron-associated effector binding protein" evidence="2">
    <location>
        <begin position="28"/>
        <end position="111"/>
    </location>
</feature>
<dbReference type="AlphaFoldDB" id="W4M6I4"/>
<dbReference type="PANTHER" id="PTHR36444:SF3">
    <property type="entry name" value="TRANSCRIPTIONAL ACTIVATOR, PUTATIVE-RELATED"/>
    <property type="match status" value="1"/>
</dbReference>
<dbReference type="InterPro" id="IPR053182">
    <property type="entry name" value="YobU-like_regulator"/>
</dbReference>
<sequence>MTRDNAKGKTIHDGTQNSRSSRLHRGRYGTQVSQVEQVPPGMRVHRLPASRYAIFTARCELPAAVIAAYPYINDEWLPTSGSAHAGTATLECYDDRRRRGTEAEVDIYLPIIIKPGPIPLHPAMPDEVATGA</sequence>
<dbReference type="HOGENOM" id="CLU_1913244_0_0_7"/>
<dbReference type="Proteomes" id="UP000019140">
    <property type="component" value="Unassembled WGS sequence"/>
</dbReference>
<evidence type="ECO:0000259" key="2">
    <source>
        <dbReference type="Pfam" id="PF14526"/>
    </source>
</evidence>
<dbReference type="Gene3D" id="3.20.80.10">
    <property type="entry name" value="Regulatory factor, effector binding domain"/>
    <property type="match status" value="1"/>
</dbReference>
<feature type="region of interest" description="Disordered" evidence="1">
    <location>
        <begin position="1"/>
        <end position="31"/>
    </location>
</feature>
<reference evidence="3 4" key="1">
    <citation type="journal article" date="2014" name="Nature">
        <title>An environmental bacterial taxon with a large and distinct metabolic repertoire.</title>
        <authorList>
            <person name="Wilson M.C."/>
            <person name="Mori T."/>
            <person name="Ruckert C."/>
            <person name="Uria A.R."/>
            <person name="Helf M.J."/>
            <person name="Takada K."/>
            <person name="Gernert C."/>
            <person name="Steffens U.A."/>
            <person name="Heycke N."/>
            <person name="Schmitt S."/>
            <person name="Rinke C."/>
            <person name="Helfrich E.J."/>
            <person name="Brachmann A.O."/>
            <person name="Gurgui C."/>
            <person name="Wakimoto T."/>
            <person name="Kracht M."/>
            <person name="Crusemann M."/>
            <person name="Hentschel U."/>
            <person name="Abe I."/>
            <person name="Matsunaga S."/>
            <person name="Kalinowski J."/>
            <person name="Takeyama H."/>
            <person name="Piel J."/>
        </authorList>
    </citation>
    <scope>NUCLEOTIDE SEQUENCE [LARGE SCALE GENOMIC DNA]</scope>
    <source>
        <strain evidence="4">TSY2</strain>
    </source>
</reference>
<proteinExistence type="predicted"/>
<dbReference type="EMBL" id="AZHX01000931">
    <property type="protein sequence ID" value="ETX05551.1"/>
    <property type="molecule type" value="Genomic_DNA"/>
</dbReference>
<evidence type="ECO:0000313" key="4">
    <source>
        <dbReference type="Proteomes" id="UP000019140"/>
    </source>
</evidence>
<comment type="caution">
    <text evidence="3">The sequence shown here is derived from an EMBL/GenBank/DDBJ whole genome shotgun (WGS) entry which is preliminary data.</text>
</comment>
<dbReference type="PANTHER" id="PTHR36444">
    <property type="entry name" value="TRANSCRIPTIONAL REGULATOR PROTEIN YOBU-RELATED"/>
    <property type="match status" value="1"/>
</dbReference>
<accession>W4M6I4</accession>
<evidence type="ECO:0000313" key="3">
    <source>
        <dbReference type="EMBL" id="ETX05551.1"/>
    </source>
</evidence>
<evidence type="ECO:0000256" key="1">
    <source>
        <dbReference type="SAM" id="MobiDB-lite"/>
    </source>
</evidence>
<dbReference type="Pfam" id="PF14526">
    <property type="entry name" value="Cass2"/>
    <property type="match status" value="1"/>
</dbReference>
<name>W4M6I4_9BACT</name>
<dbReference type="InterPro" id="IPR029441">
    <property type="entry name" value="Cass2"/>
</dbReference>
<dbReference type="SUPFAM" id="SSF55136">
    <property type="entry name" value="Probable bacterial effector-binding domain"/>
    <property type="match status" value="1"/>
</dbReference>
<keyword evidence="4" id="KW-1185">Reference proteome</keyword>
<dbReference type="InterPro" id="IPR011256">
    <property type="entry name" value="Reg_factor_effector_dom_sf"/>
</dbReference>
<feature type="compositionally biased region" description="Basic and acidic residues" evidence="1">
    <location>
        <begin position="1"/>
        <end position="12"/>
    </location>
</feature>
<protein>
    <recommendedName>
        <fullName evidence="2">Integron-associated effector binding protein domain-containing protein</fullName>
    </recommendedName>
</protein>
<gene>
    <name evidence="3" type="ORF">ETSY2_22290</name>
</gene>